<sequence length="253" mass="27831">MGHHKQLLLTTDFYHLTKLLSGNAFSYLAGAIFIFCALLSIMCIKKPELNKALAVLLIIMSAVPLLSLFSASMWIESLGGFPVIGSGQGVIKYFALLSIGILLTSNKLANKSQQWLAILPVVIVLLWIGGMKFTALEAKGIEDLVQSSPLMSWMYLLWDVQTTSNIIGVYDIMALLLLIAAIYKPKLLWPALLMSGAVFVVTQTFLITWSGALSAETLLSTGGHFLIKDLWFIANLIMFYQLNRQGLTNKASN</sequence>
<evidence type="ECO:0000256" key="1">
    <source>
        <dbReference type="SAM" id="Phobius"/>
    </source>
</evidence>
<feature type="transmembrane region" description="Helical" evidence="1">
    <location>
        <begin position="155"/>
        <end position="180"/>
    </location>
</feature>
<feature type="transmembrane region" description="Helical" evidence="1">
    <location>
        <begin position="187"/>
        <end position="209"/>
    </location>
</feature>
<protein>
    <submittedName>
        <fullName evidence="2">DUF417 family protein</fullName>
    </submittedName>
</protein>
<evidence type="ECO:0000313" key="2">
    <source>
        <dbReference type="EMBL" id="QBG37842.1"/>
    </source>
</evidence>
<dbReference type="InterPro" id="IPR007339">
    <property type="entry name" value="RclC-like"/>
</dbReference>
<keyword evidence="3" id="KW-1185">Reference proteome</keyword>
<reference evidence="2 3" key="1">
    <citation type="submission" date="2018-12" db="EMBL/GenBank/DDBJ databases">
        <title>Complete genome of Litorilituus sediminis.</title>
        <authorList>
            <person name="Liu A."/>
            <person name="Rong J."/>
        </authorList>
    </citation>
    <scope>NUCLEOTIDE SEQUENCE [LARGE SCALE GENOMIC DNA]</scope>
    <source>
        <strain evidence="2 3">JCM 17549</strain>
    </source>
</reference>
<dbReference type="OrthoDB" id="1118972at2"/>
<feature type="transmembrane region" description="Helical" evidence="1">
    <location>
        <begin position="115"/>
        <end position="135"/>
    </location>
</feature>
<evidence type="ECO:0000313" key="3">
    <source>
        <dbReference type="Proteomes" id="UP000290244"/>
    </source>
</evidence>
<keyword evidence="1" id="KW-0472">Membrane</keyword>
<organism evidence="2 3">
    <name type="scientific">Litorilituus sediminis</name>
    <dbReference type="NCBI Taxonomy" id="718192"/>
    <lineage>
        <taxon>Bacteria</taxon>
        <taxon>Pseudomonadati</taxon>
        <taxon>Pseudomonadota</taxon>
        <taxon>Gammaproteobacteria</taxon>
        <taxon>Alteromonadales</taxon>
        <taxon>Colwelliaceae</taxon>
        <taxon>Litorilituus</taxon>
    </lineage>
</organism>
<feature type="transmembrane region" description="Helical" evidence="1">
    <location>
        <begin position="221"/>
        <end position="240"/>
    </location>
</feature>
<dbReference type="Proteomes" id="UP000290244">
    <property type="component" value="Chromosome"/>
</dbReference>
<feature type="transmembrane region" description="Helical" evidence="1">
    <location>
        <begin position="20"/>
        <end position="41"/>
    </location>
</feature>
<dbReference type="Pfam" id="PF04224">
    <property type="entry name" value="DUF417"/>
    <property type="match status" value="1"/>
</dbReference>
<dbReference type="GO" id="GO:1901530">
    <property type="term" value="P:response to hypochlorite"/>
    <property type="evidence" value="ECO:0007669"/>
    <property type="project" value="TreeGrafter"/>
</dbReference>
<keyword evidence="1" id="KW-0812">Transmembrane</keyword>
<feature type="transmembrane region" description="Helical" evidence="1">
    <location>
        <begin position="53"/>
        <end position="75"/>
    </location>
</feature>
<dbReference type="PANTHER" id="PTHR40106:SF1">
    <property type="entry name" value="INNER MEMBRANE PROTEIN RCLC"/>
    <property type="match status" value="1"/>
</dbReference>
<dbReference type="PANTHER" id="PTHR40106">
    <property type="entry name" value="INNER MEMBRANE PROTEIN RCLC"/>
    <property type="match status" value="1"/>
</dbReference>
<feature type="transmembrane region" description="Helical" evidence="1">
    <location>
        <begin position="81"/>
        <end position="103"/>
    </location>
</feature>
<accession>A0A4P6PDJ1</accession>
<dbReference type="GO" id="GO:0005886">
    <property type="term" value="C:plasma membrane"/>
    <property type="evidence" value="ECO:0007669"/>
    <property type="project" value="TreeGrafter"/>
</dbReference>
<keyword evidence="1" id="KW-1133">Transmembrane helix</keyword>
<proteinExistence type="predicted"/>
<dbReference type="KEGG" id="lsd:EMK97_14700"/>
<name>A0A4P6PDJ1_9GAMM</name>
<dbReference type="AlphaFoldDB" id="A0A4P6PDJ1"/>
<gene>
    <name evidence="2" type="ORF">EMK97_14700</name>
</gene>
<dbReference type="EMBL" id="CP034759">
    <property type="protein sequence ID" value="QBG37842.1"/>
    <property type="molecule type" value="Genomic_DNA"/>
</dbReference>